<dbReference type="Gene3D" id="3.30.1330.60">
    <property type="entry name" value="OmpA-like domain"/>
    <property type="match status" value="1"/>
</dbReference>
<feature type="compositionally biased region" description="Acidic residues" evidence="8">
    <location>
        <begin position="80"/>
        <end position="97"/>
    </location>
</feature>
<feature type="region of interest" description="Disordered" evidence="8">
    <location>
        <begin position="63"/>
        <end position="103"/>
    </location>
</feature>
<comment type="subcellular location">
    <subcellularLocation>
        <location evidence="1">Cell membrane</location>
        <topology evidence="1">Single-pass membrane protein</topology>
    </subcellularLocation>
</comment>
<dbReference type="PANTHER" id="PTHR30329:SF16">
    <property type="entry name" value="CHEMOTAXIS MOTB PROTEIN"/>
    <property type="match status" value="1"/>
</dbReference>
<dbReference type="InterPro" id="IPR036737">
    <property type="entry name" value="OmpA-like_sf"/>
</dbReference>
<name>A0A1M7NLS4_9BACI</name>
<keyword evidence="6 7" id="KW-0472">Membrane</keyword>
<proteinExistence type="inferred from homology"/>
<dbReference type="CDD" id="cd07185">
    <property type="entry name" value="OmpA_C-like"/>
    <property type="match status" value="1"/>
</dbReference>
<evidence type="ECO:0000256" key="6">
    <source>
        <dbReference type="ARBA" id="ARBA00023136"/>
    </source>
</evidence>
<evidence type="ECO:0000256" key="3">
    <source>
        <dbReference type="ARBA" id="ARBA00022475"/>
    </source>
</evidence>
<keyword evidence="4" id="KW-0812">Transmembrane</keyword>
<dbReference type="AlphaFoldDB" id="A0A1M7NLS4"/>
<protein>
    <submittedName>
        <fullName evidence="10">Chemotaxis protein MotB</fullName>
    </submittedName>
</protein>
<evidence type="ECO:0000256" key="8">
    <source>
        <dbReference type="SAM" id="MobiDB-lite"/>
    </source>
</evidence>
<dbReference type="Pfam" id="PF00691">
    <property type="entry name" value="OmpA"/>
    <property type="match status" value="1"/>
</dbReference>
<evidence type="ECO:0000256" key="5">
    <source>
        <dbReference type="ARBA" id="ARBA00022989"/>
    </source>
</evidence>
<sequence length="263" mass="29545">MKRRNKRPEKKGAPPWMTTYSDMVTLILVFFVLLFSMSQIDAEKFRAIAEAFRSETIFEAMPSIIEEEHPTENTEVLKEEENDDKQEDATPAEDEANGSELNAVTKTPEQDELDELLAEVENFLNENDLNQVISATRTDQGVVLVLQESVLFETGEANVLEPAKPFLNKVSTLLSNIPNEVRVEGHTDDRPISSFRYPSNWELSGARASSVIRHILATNNFNQSRFIAAGFGDTRPVASNNSPEGWSANRRVEIVILDSEQNS</sequence>
<evidence type="ECO:0000313" key="10">
    <source>
        <dbReference type="EMBL" id="SHN04823.1"/>
    </source>
</evidence>
<dbReference type="NCBIfam" id="NF005382">
    <property type="entry name" value="PRK06925.1"/>
    <property type="match status" value="1"/>
</dbReference>
<feature type="compositionally biased region" description="Basic and acidic residues" evidence="8">
    <location>
        <begin position="66"/>
        <end position="79"/>
    </location>
</feature>
<dbReference type="InterPro" id="IPR006665">
    <property type="entry name" value="OmpA-like"/>
</dbReference>
<reference evidence="10 11" key="1">
    <citation type="submission" date="2016-11" db="EMBL/GenBank/DDBJ databases">
        <authorList>
            <person name="Jaros S."/>
            <person name="Januszkiewicz K."/>
            <person name="Wedrychowicz H."/>
        </authorList>
    </citation>
    <scope>NUCLEOTIDE SEQUENCE [LARGE SCALE GENOMIC DNA]</scope>
    <source>
        <strain evidence="10 11">CGMCC 1.10681</strain>
    </source>
</reference>
<evidence type="ECO:0000256" key="4">
    <source>
        <dbReference type="ARBA" id="ARBA00022692"/>
    </source>
</evidence>
<dbReference type="SUPFAM" id="SSF103088">
    <property type="entry name" value="OmpA-like"/>
    <property type="match status" value="1"/>
</dbReference>
<dbReference type="RefSeq" id="WP_073201358.1">
    <property type="nucleotide sequence ID" value="NZ_FRCZ01000003.1"/>
</dbReference>
<dbReference type="OrthoDB" id="9815217at2"/>
<dbReference type="PROSITE" id="PS51123">
    <property type="entry name" value="OMPA_2"/>
    <property type="match status" value="1"/>
</dbReference>
<feature type="domain" description="OmpA-like" evidence="9">
    <location>
        <begin position="139"/>
        <end position="260"/>
    </location>
</feature>
<keyword evidence="11" id="KW-1185">Reference proteome</keyword>
<dbReference type="Proteomes" id="UP000184184">
    <property type="component" value="Unassembled WGS sequence"/>
</dbReference>
<evidence type="ECO:0000256" key="7">
    <source>
        <dbReference type="PROSITE-ProRule" id="PRU00473"/>
    </source>
</evidence>
<keyword evidence="3" id="KW-1003">Cell membrane</keyword>
<dbReference type="InterPro" id="IPR025713">
    <property type="entry name" value="MotB-like_N_dom"/>
</dbReference>
<evidence type="ECO:0000313" key="11">
    <source>
        <dbReference type="Proteomes" id="UP000184184"/>
    </source>
</evidence>
<evidence type="ECO:0000256" key="2">
    <source>
        <dbReference type="ARBA" id="ARBA00008914"/>
    </source>
</evidence>
<keyword evidence="5" id="KW-1133">Transmembrane helix</keyword>
<dbReference type="GO" id="GO:0005886">
    <property type="term" value="C:plasma membrane"/>
    <property type="evidence" value="ECO:0007669"/>
    <property type="project" value="UniProtKB-SubCell"/>
</dbReference>
<comment type="similarity">
    <text evidence="2">Belongs to the MotB family.</text>
</comment>
<evidence type="ECO:0000259" key="9">
    <source>
        <dbReference type="PROSITE" id="PS51123"/>
    </source>
</evidence>
<dbReference type="STRING" id="1027249.SAMN05216179_1621"/>
<gene>
    <name evidence="10" type="ORF">SAMN05216179_1621</name>
</gene>
<dbReference type="EMBL" id="FRCZ01000003">
    <property type="protein sequence ID" value="SHN04823.1"/>
    <property type="molecule type" value="Genomic_DNA"/>
</dbReference>
<accession>A0A1M7NLS4</accession>
<organism evidence="10 11">
    <name type="scientific">Gracilibacillus kekensis</name>
    <dbReference type="NCBI Taxonomy" id="1027249"/>
    <lineage>
        <taxon>Bacteria</taxon>
        <taxon>Bacillati</taxon>
        <taxon>Bacillota</taxon>
        <taxon>Bacilli</taxon>
        <taxon>Bacillales</taxon>
        <taxon>Bacillaceae</taxon>
        <taxon>Gracilibacillus</taxon>
    </lineage>
</organism>
<evidence type="ECO:0000256" key="1">
    <source>
        <dbReference type="ARBA" id="ARBA00004162"/>
    </source>
</evidence>
<dbReference type="Pfam" id="PF13677">
    <property type="entry name" value="MotB_plug"/>
    <property type="match status" value="1"/>
</dbReference>
<dbReference type="PANTHER" id="PTHR30329">
    <property type="entry name" value="STATOR ELEMENT OF FLAGELLAR MOTOR COMPLEX"/>
    <property type="match status" value="1"/>
</dbReference>
<dbReference type="InterPro" id="IPR050330">
    <property type="entry name" value="Bact_OuterMem_StrucFunc"/>
</dbReference>